<organism evidence="1 2">
    <name type="scientific">Sphingomonas liriopis</name>
    <dbReference type="NCBI Taxonomy" id="2949094"/>
    <lineage>
        <taxon>Bacteria</taxon>
        <taxon>Pseudomonadati</taxon>
        <taxon>Pseudomonadota</taxon>
        <taxon>Alphaproteobacteria</taxon>
        <taxon>Sphingomonadales</taxon>
        <taxon>Sphingomonadaceae</taxon>
        <taxon>Sphingomonas</taxon>
    </lineage>
</organism>
<dbReference type="Proteomes" id="UP001139486">
    <property type="component" value="Unassembled WGS sequence"/>
</dbReference>
<comment type="caution">
    <text evidence="1">The sequence shown here is derived from an EMBL/GenBank/DDBJ whole genome shotgun (WGS) entry which is preliminary data.</text>
</comment>
<accession>A0A9X2KR52</accession>
<evidence type="ECO:0000313" key="1">
    <source>
        <dbReference type="EMBL" id="MCP3735655.1"/>
    </source>
</evidence>
<gene>
    <name evidence="1" type="ORF">M9979_12300</name>
</gene>
<sequence length="131" mass="15011">MNIVATTQTPPAFRSTAVVPGWLWRTHNEGDIAPSQMRTTHLFFTLRMIWNHSMPTSMRVGRNVKLYSFGARHDARYMRSAIVHIGAELFRRTDLPAWMKRELDEMAAHMRDVEAQHFIAEARALTFAGAA</sequence>
<proteinExistence type="predicted"/>
<protein>
    <submittedName>
        <fullName evidence="1">Uncharacterized protein</fullName>
    </submittedName>
</protein>
<dbReference type="AlphaFoldDB" id="A0A9X2KR52"/>
<keyword evidence="2" id="KW-1185">Reference proteome</keyword>
<dbReference type="RefSeq" id="WP_254289655.1">
    <property type="nucleotide sequence ID" value="NZ_JAMLDY010000014.1"/>
</dbReference>
<evidence type="ECO:0000313" key="2">
    <source>
        <dbReference type="Proteomes" id="UP001139486"/>
    </source>
</evidence>
<reference evidence="1" key="1">
    <citation type="submission" date="2022-05" db="EMBL/GenBank/DDBJ databases">
        <title>Sphingomonas sp. strain RP10 Genome sequencing and assembly.</title>
        <authorList>
            <person name="Kim I."/>
        </authorList>
    </citation>
    <scope>NUCLEOTIDE SEQUENCE</scope>
    <source>
        <strain evidence="1">RP10</strain>
    </source>
</reference>
<name>A0A9X2KR52_9SPHN</name>
<dbReference type="EMBL" id="JAMLDY010000014">
    <property type="protein sequence ID" value="MCP3735655.1"/>
    <property type="molecule type" value="Genomic_DNA"/>
</dbReference>